<evidence type="ECO:0000259" key="1">
    <source>
        <dbReference type="Pfam" id="PF25109"/>
    </source>
</evidence>
<evidence type="ECO:0000313" key="3">
    <source>
        <dbReference type="Proteomes" id="UP000199648"/>
    </source>
</evidence>
<dbReference type="InterPro" id="IPR036412">
    <property type="entry name" value="HAD-like_sf"/>
</dbReference>
<dbReference type="InterPro" id="IPR056782">
    <property type="entry name" value="HAD_PNKP"/>
</dbReference>
<dbReference type="Gene3D" id="3.40.50.1000">
    <property type="entry name" value="HAD superfamily/HAD-like"/>
    <property type="match status" value="1"/>
</dbReference>
<dbReference type="InterPro" id="IPR023214">
    <property type="entry name" value="HAD_sf"/>
</dbReference>
<reference evidence="2 3" key="1">
    <citation type="submission" date="2016-10" db="EMBL/GenBank/DDBJ databases">
        <authorList>
            <person name="de Groot N.N."/>
        </authorList>
    </citation>
    <scope>NUCLEOTIDE SEQUENCE [LARGE SCALE GENOMIC DNA]</scope>
    <source>
        <strain evidence="2 3">HLD2</strain>
    </source>
</reference>
<organism evidence="2 3">
    <name type="scientific">Thiohalomonas denitrificans</name>
    <dbReference type="NCBI Taxonomy" id="415747"/>
    <lineage>
        <taxon>Bacteria</taxon>
        <taxon>Pseudomonadati</taxon>
        <taxon>Pseudomonadota</taxon>
        <taxon>Gammaproteobacteria</taxon>
        <taxon>Thiohalomonadales</taxon>
        <taxon>Thiohalomonadaceae</taxon>
        <taxon>Thiohalomonas</taxon>
    </lineage>
</organism>
<dbReference type="Proteomes" id="UP000199648">
    <property type="component" value="Unassembled WGS sequence"/>
</dbReference>
<dbReference type="STRING" id="415747.SAMN03097708_02567"/>
<evidence type="ECO:0000313" key="2">
    <source>
        <dbReference type="EMBL" id="SCZ64119.1"/>
    </source>
</evidence>
<protein>
    <recommendedName>
        <fullName evidence="1">Polynucleotide kinase PNKP phosphatase domain-containing protein</fullName>
    </recommendedName>
</protein>
<feature type="domain" description="Polynucleotide kinase PNKP phosphatase" evidence="1">
    <location>
        <begin position="9"/>
        <end position="118"/>
    </location>
</feature>
<dbReference type="Pfam" id="PF25109">
    <property type="entry name" value="HAD_PNKP"/>
    <property type="match status" value="1"/>
</dbReference>
<proteinExistence type="predicted"/>
<dbReference type="EMBL" id="FMWD01000008">
    <property type="protein sequence ID" value="SCZ64119.1"/>
    <property type="molecule type" value="Genomic_DNA"/>
</dbReference>
<name>A0A1G5QSP5_9GAMM</name>
<dbReference type="SUPFAM" id="SSF56784">
    <property type="entry name" value="HAD-like"/>
    <property type="match status" value="1"/>
</dbReference>
<sequence>MEGMPEPKEIVICGLDGVIALLEHRLHHLYNDDGVKDWDRFLEACTDDMPNLPLIDRLNQARGEGVPVMIVTGRSSAVREQTIEWLRQWHIGYDGLVMRPAGDFTSAGKFKAAVIERSFTGATIRRVYESTRQLEVARWCAQQDIPCTLIGPNQGNGESREVFELKVVNHACGHIALHPFYGDDDVAWDERVHQLADTPCRLCQAEEMAKERKQKADEARLAAREQGLPPLEGSEKQVEWAEGIRIKAFSAVNKVLKWTDQVSAEAEAEDPDHWSTVTQGIKRAIAYLEEQVDAKWWIDHRHGIMNNLDGGRALLSAVAEQEGYF</sequence>
<keyword evidence="3" id="KW-1185">Reference proteome</keyword>
<gene>
    <name evidence="2" type="ORF">SAMN03097708_02567</name>
</gene>
<accession>A0A1G5QSP5</accession>
<dbReference type="AlphaFoldDB" id="A0A1G5QSP5"/>